<evidence type="ECO:0000313" key="2">
    <source>
        <dbReference type="Proteomes" id="UP001066276"/>
    </source>
</evidence>
<sequence length="157" mass="16782">MGRSARSQYKDIHRRRDESFAAEVFRNSPFPLSKGAAGRLKPVRDECHRSQSAVGGAAGNTQEGLGKCVKMPKVLPCGLDAVRGQIRRGLAGPAPAQPRVPHPLLGSTQLDEDRAYSGGLQPRALATEGNLGVRYSLSDGRCSIIGVQSRDKTCLTS</sequence>
<dbReference type="Proteomes" id="UP001066276">
    <property type="component" value="Chromosome 1_1"/>
</dbReference>
<protein>
    <submittedName>
        <fullName evidence="1">Uncharacterized protein</fullName>
    </submittedName>
</protein>
<gene>
    <name evidence="1" type="ORF">NDU88_004649</name>
</gene>
<proteinExistence type="predicted"/>
<reference evidence="1" key="1">
    <citation type="journal article" date="2022" name="bioRxiv">
        <title>Sequencing and chromosome-scale assembly of the giantPleurodeles waltlgenome.</title>
        <authorList>
            <person name="Brown T."/>
            <person name="Elewa A."/>
            <person name="Iarovenko S."/>
            <person name="Subramanian E."/>
            <person name="Araus A.J."/>
            <person name="Petzold A."/>
            <person name="Susuki M."/>
            <person name="Suzuki K.-i.T."/>
            <person name="Hayashi T."/>
            <person name="Toyoda A."/>
            <person name="Oliveira C."/>
            <person name="Osipova E."/>
            <person name="Leigh N.D."/>
            <person name="Simon A."/>
            <person name="Yun M.H."/>
        </authorList>
    </citation>
    <scope>NUCLEOTIDE SEQUENCE</scope>
    <source>
        <strain evidence="1">20211129_DDA</strain>
        <tissue evidence="1">Liver</tissue>
    </source>
</reference>
<dbReference type="EMBL" id="JANPWB010000001">
    <property type="protein sequence ID" value="KAJ1217054.1"/>
    <property type="molecule type" value="Genomic_DNA"/>
</dbReference>
<comment type="caution">
    <text evidence="1">The sequence shown here is derived from an EMBL/GenBank/DDBJ whole genome shotgun (WGS) entry which is preliminary data.</text>
</comment>
<organism evidence="1 2">
    <name type="scientific">Pleurodeles waltl</name>
    <name type="common">Iberian ribbed newt</name>
    <dbReference type="NCBI Taxonomy" id="8319"/>
    <lineage>
        <taxon>Eukaryota</taxon>
        <taxon>Metazoa</taxon>
        <taxon>Chordata</taxon>
        <taxon>Craniata</taxon>
        <taxon>Vertebrata</taxon>
        <taxon>Euteleostomi</taxon>
        <taxon>Amphibia</taxon>
        <taxon>Batrachia</taxon>
        <taxon>Caudata</taxon>
        <taxon>Salamandroidea</taxon>
        <taxon>Salamandridae</taxon>
        <taxon>Pleurodelinae</taxon>
        <taxon>Pleurodeles</taxon>
    </lineage>
</organism>
<evidence type="ECO:0000313" key="1">
    <source>
        <dbReference type="EMBL" id="KAJ1217054.1"/>
    </source>
</evidence>
<accession>A0AAV7WSK2</accession>
<name>A0AAV7WSK2_PLEWA</name>
<keyword evidence="2" id="KW-1185">Reference proteome</keyword>
<dbReference type="AlphaFoldDB" id="A0AAV7WSK2"/>